<dbReference type="InterPro" id="IPR027267">
    <property type="entry name" value="AH/BAR_dom_sf"/>
</dbReference>
<gene>
    <name evidence="16" type="ORF">MENT_LOCUS9573</name>
</gene>
<dbReference type="GO" id="GO:0043005">
    <property type="term" value="C:neuron projection"/>
    <property type="evidence" value="ECO:0007669"/>
    <property type="project" value="UniProtKB-KW"/>
</dbReference>
<comment type="subunit">
    <text evidence="13">Monomer and homodimer. Interacts with CXADR. Interacts presynaptically with the glutamate receptors GRIA2, GRIA3, GRIK3, isoform 3 of GRIA4, isoform A of GRM4, GRM7 and GRM8; with NAPA and NAPB; and with BTG2. The interaction with NAPA and NAPB disrupts the interaction with GRIA2, conducting to the internalization of GRIA2. Interacts with PRKCA; with the amine transporters SLC6A2 and SLC6A3; with the channels ASIC1 and ASIC2; with the GTP-binding proteins ARF1 and ARF3; with the ephrin receptor tyrosine kinases EPHA7, EPHB1 and EPHB2; with ERBB2 and through its PDZ domain with the C-terminal tail of PRLHR. Interacts with UNC5A. Interacts (via AH domain) with NCS1/FREQ; in a calcium-dependent manner. Interacts with F-actin and associates with the ARP2/3 complex. Interacts (via PDZ domain) with ARF1 (activated); the interaction blocks Arp2/3 complex inhibition. Interacts with SORCS3.</text>
</comment>
<dbReference type="Proteomes" id="UP000580250">
    <property type="component" value="Unassembled WGS sequence"/>
</dbReference>
<keyword evidence="8" id="KW-0449">Lipoprotein</keyword>
<feature type="domain" description="PDZ" evidence="14">
    <location>
        <begin position="14"/>
        <end position="97"/>
    </location>
</feature>
<keyword evidence="7" id="KW-0009">Actin-binding</keyword>
<dbReference type="SUPFAM" id="SSF103657">
    <property type="entry name" value="BAR/IMD domain-like"/>
    <property type="match status" value="1"/>
</dbReference>
<evidence type="ECO:0000256" key="12">
    <source>
        <dbReference type="ARBA" id="ARBA00034102"/>
    </source>
</evidence>
<dbReference type="InterPro" id="IPR036034">
    <property type="entry name" value="PDZ_sf"/>
</dbReference>
<evidence type="ECO:0000256" key="7">
    <source>
        <dbReference type="ARBA" id="ARBA00023203"/>
    </source>
</evidence>
<dbReference type="GO" id="GO:0019904">
    <property type="term" value="F:protein domain specific binding"/>
    <property type="evidence" value="ECO:0007669"/>
    <property type="project" value="InterPro"/>
</dbReference>
<dbReference type="Gene3D" id="2.30.42.10">
    <property type="match status" value="1"/>
</dbReference>
<dbReference type="GO" id="GO:0014069">
    <property type="term" value="C:postsynaptic density"/>
    <property type="evidence" value="ECO:0007669"/>
    <property type="project" value="TreeGrafter"/>
</dbReference>
<dbReference type="GO" id="GO:0098842">
    <property type="term" value="C:postsynaptic early endosome"/>
    <property type="evidence" value="ECO:0007669"/>
    <property type="project" value="TreeGrafter"/>
</dbReference>
<dbReference type="PROSITE" id="PS50870">
    <property type="entry name" value="AH"/>
    <property type="match status" value="1"/>
</dbReference>
<evidence type="ECO:0000313" key="17">
    <source>
        <dbReference type="Proteomes" id="UP000580250"/>
    </source>
</evidence>
<dbReference type="GO" id="GO:0006886">
    <property type="term" value="P:intracellular protein transport"/>
    <property type="evidence" value="ECO:0007669"/>
    <property type="project" value="TreeGrafter"/>
</dbReference>
<dbReference type="GO" id="GO:0043113">
    <property type="term" value="P:receptor clustering"/>
    <property type="evidence" value="ECO:0007669"/>
    <property type="project" value="TreeGrafter"/>
</dbReference>
<comment type="caution">
    <text evidence="16">The sequence shown here is derived from an EMBL/GenBank/DDBJ whole genome shotgun (WGS) entry which is preliminary data.</text>
</comment>
<evidence type="ECO:0000256" key="8">
    <source>
        <dbReference type="ARBA" id="ARBA00023288"/>
    </source>
</evidence>
<dbReference type="Gene3D" id="1.20.1270.60">
    <property type="entry name" value="Arfaptin homology (AH) domain/BAR domain"/>
    <property type="match status" value="1"/>
</dbReference>
<evidence type="ECO:0000256" key="5">
    <source>
        <dbReference type="ARBA" id="ARBA00022837"/>
    </source>
</evidence>
<evidence type="ECO:0000313" key="16">
    <source>
        <dbReference type="EMBL" id="CAD2149140.1"/>
    </source>
</evidence>
<feature type="domain" description="AH" evidence="15">
    <location>
        <begin position="137"/>
        <end position="352"/>
    </location>
</feature>
<comment type="function">
    <text evidence="11">Probable adapter protein that bind to and organize the subcellular localization of a variety of membrane proteins containing some PDZ recognition sequence. Involved in the clustering of various receptors, possibly by acting at the receptor internalization level. Plays a role in synaptic plasticity by regulating the trafficking and internalization of AMPA receptors. May be regulated upon PRKCA activation. May regulate ASIC1/ASIC3 channel. Regulates actin polymerization by inhibiting the actin-nucleating activity of the Arp2/3 complex; the function is competitive with nucleation promoting factors and is linked to neuronal morphology regulation and AMPA receptor (AMPAR) endocytosis. Via interaction with the Arp2/3 complex involved in regulation of synaptic plasicity of excitatory synapses and required for spine shrinkage during long-term depression (LTD). Involved in regulation of astrocyte morphology, antagonistic to Arp2/3 complex activator WASL/N-WASP function.</text>
</comment>
<dbReference type="GO" id="GO:0034315">
    <property type="term" value="P:regulation of Arp2/3 complex-mediated actin nucleation"/>
    <property type="evidence" value="ECO:0007669"/>
    <property type="project" value="TreeGrafter"/>
</dbReference>
<name>A0A6V7U817_MELEN</name>
<evidence type="ECO:0000256" key="3">
    <source>
        <dbReference type="ARBA" id="ARBA00017975"/>
    </source>
</evidence>
<evidence type="ECO:0000256" key="9">
    <source>
        <dbReference type="ARBA" id="ARBA00031097"/>
    </source>
</evidence>
<keyword evidence="4" id="KW-0770">Synapse</keyword>
<dbReference type="Pfam" id="PF06456">
    <property type="entry name" value="Arfaptin"/>
    <property type="match status" value="1"/>
</dbReference>
<dbReference type="PANTHER" id="PTHR12141:SF1">
    <property type="entry name" value="PRKCA-BINDING PROTEIN"/>
    <property type="match status" value="1"/>
</dbReference>
<dbReference type="GO" id="GO:0097062">
    <property type="term" value="P:dendritic spine maintenance"/>
    <property type="evidence" value="ECO:0007669"/>
    <property type="project" value="TreeGrafter"/>
</dbReference>
<evidence type="ECO:0000256" key="10">
    <source>
        <dbReference type="ARBA" id="ARBA00032804"/>
    </source>
</evidence>
<dbReference type="GO" id="GO:0005543">
    <property type="term" value="F:phospholipid binding"/>
    <property type="evidence" value="ECO:0007669"/>
    <property type="project" value="TreeGrafter"/>
</dbReference>
<evidence type="ECO:0000259" key="15">
    <source>
        <dbReference type="PROSITE" id="PS50870"/>
    </source>
</evidence>
<dbReference type="SMART" id="SM00228">
    <property type="entry name" value="PDZ"/>
    <property type="match status" value="1"/>
</dbReference>
<keyword evidence="6" id="KW-0564">Palmitate</keyword>
<dbReference type="InterPro" id="IPR030798">
    <property type="entry name" value="Arfaptin_fam"/>
</dbReference>
<accession>A0A6V7U817</accession>
<evidence type="ECO:0000256" key="13">
    <source>
        <dbReference type="ARBA" id="ARBA00093501"/>
    </source>
</evidence>
<dbReference type="SMART" id="SM01015">
    <property type="entry name" value="Arfaptin"/>
    <property type="match status" value="1"/>
</dbReference>
<evidence type="ECO:0000256" key="6">
    <source>
        <dbReference type="ARBA" id="ARBA00023139"/>
    </source>
</evidence>
<keyword evidence="5" id="KW-0106">Calcium</keyword>
<dbReference type="GO" id="GO:0003779">
    <property type="term" value="F:actin binding"/>
    <property type="evidence" value="ECO:0007669"/>
    <property type="project" value="UniProtKB-KW"/>
</dbReference>
<dbReference type="GO" id="GO:0048471">
    <property type="term" value="C:perinuclear region of cytoplasm"/>
    <property type="evidence" value="ECO:0007669"/>
    <property type="project" value="UniProtKB-SubCell"/>
</dbReference>
<evidence type="ECO:0000256" key="2">
    <source>
        <dbReference type="ARBA" id="ARBA00004635"/>
    </source>
</evidence>
<dbReference type="FunFam" id="2.30.42.10:FF:000073">
    <property type="entry name" value="Interacting with PRKCA"/>
    <property type="match status" value="1"/>
</dbReference>
<dbReference type="GO" id="GO:0008021">
    <property type="term" value="C:synaptic vesicle"/>
    <property type="evidence" value="ECO:0007669"/>
    <property type="project" value="TreeGrafter"/>
</dbReference>
<dbReference type="PANTHER" id="PTHR12141">
    <property type="entry name" value="ARFAPTIN-RELATED"/>
    <property type="match status" value="1"/>
</dbReference>
<evidence type="ECO:0000256" key="1">
    <source>
        <dbReference type="ARBA" id="ARBA00004556"/>
    </source>
</evidence>
<dbReference type="InterPro" id="IPR010504">
    <property type="entry name" value="AH_dom"/>
</dbReference>
<dbReference type="PROSITE" id="PS50106">
    <property type="entry name" value="PDZ"/>
    <property type="match status" value="1"/>
</dbReference>
<evidence type="ECO:0000256" key="11">
    <source>
        <dbReference type="ARBA" id="ARBA00033721"/>
    </source>
</evidence>
<dbReference type="GO" id="GO:0005886">
    <property type="term" value="C:plasma membrane"/>
    <property type="evidence" value="ECO:0007669"/>
    <property type="project" value="GOC"/>
</dbReference>
<comment type="subcellular location">
    <subcellularLocation>
        <location evidence="1">Cytoplasm</location>
        <location evidence="1">Perinuclear region</location>
    </subcellularLocation>
    <subcellularLocation>
        <location evidence="2">Membrane</location>
        <topology evidence="2">Lipid-anchor</topology>
    </subcellularLocation>
    <subcellularLocation>
        <location evidence="12">Synapse</location>
        <location evidence="12">Synaptosome</location>
    </subcellularLocation>
</comment>
<keyword evidence="4" id="KW-0771">Synaptosome</keyword>
<dbReference type="SUPFAM" id="SSF50156">
    <property type="entry name" value="PDZ domain-like"/>
    <property type="match status" value="1"/>
</dbReference>
<reference evidence="16 17" key="1">
    <citation type="submission" date="2020-08" db="EMBL/GenBank/DDBJ databases">
        <authorList>
            <person name="Koutsovoulos G."/>
            <person name="Danchin GJ E."/>
        </authorList>
    </citation>
    <scope>NUCLEOTIDE SEQUENCE [LARGE SCALE GENOMIC DNA]</scope>
</reference>
<dbReference type="GO" id="GO:0032588">
    <property type="term" value="C:trans-Golgi network membrane"/>
    <property type="evidence" value="ECO:0007669"/>
    <property type="project" value="TreeGrafter"/>
</dbReference>
<dbReference type="GO" id="GO:0002092">
    <property type="term" value="P:positive regulation of receptor internalization"/>
    <property type="evidence" value="ECO:0007669"/>
    <property type="project" value="TreeGrafter"/>
</dbReference>
<proteinExistence type="predicted"/>
<dbReference type="GO" id="GO:0005080">
    <property type="term" value="F:protein kinase C binding"/>
    <property type="evidence" value="ECO:0007669"/>
    <property type="project" value="TreeGrafter"/>
</dbReference>
<evidence type="ECO:0000259" key="14">
    <source>
        <dbReference type="PROSITE" id="PS50106"/>
    </source>
</evidence>
<protein>
    <recommendedName>
        <fullName evidence="3">PRKCA-binding protein</fullName>
    </recommendedName>
    <alternativeName>
        <fullName evidence="10">Protein interacting with C kinase 1</fullName>
    </alternativeName>
    <alternativeName>
        <fullName evidence="9">Protein kinase C-alpha-binding protein</fullName>
    </alternativeName>
</protein>
<dbReference type="EMBL" id="CAJEWN010000043">
    <property type="protein sequence ID" value="CAD2149140.1"/>
    <property type="molecule type" value="Genomic_DNA"/>
</dbReference>
<dbReference type="Pfam" id="PF00595">
    <property type="entry name" value="PDZ"/>
    <property type="match status" value="1"/>
</dbReference>
<dbReference type="InterPro" id="IPR001478">
    <property type="entry name" value="PDZ"/>
</dbReference>
<organism evidence="16 17">
    <name type="scientific">Meloidogyne enterolobii</name>
    <name type="common">Root-knot nematode worm</name>
    <name type="synonym">Meloidogyne mayaguensis</name>
    <dbReference type="NCBI Taxonomy" id="390850"/>
    <lineage>
        <taxon>Eukaryota</taxon>
        <taxon>Metazoa</taxon>
        <taxon>Ecdysozoa</taxon>
        <taxon>Nematoda</taxon>
        <taxon>Chromadorea</taxon>
        <taxon>Rhabditida</taxon>
        <taxon>Tylenchina</taxon>
        <taxon>Tylenchomorpha</taxon>
        <taxon>Tylenchoidea</taxon>
        <taxon>Meloidogynidae</taxon>
        <taxon>Meloidogyninae</taxon>
        <taxon>Meloidogyne</taxon>
    </lineage>
</organism>
<dbReference type="OrthoDB" id="5917245at2759"/>
<sequence>MFDHAKNLRLNADVIEIEKDNKGRIGIAIGGGAPICPCLYIVQIFENTPAKKNGLIGLGDEIVSINRESVRGFEKSEVASLIKETQGPIKISLNRLQFDSESASLTIDILLKKFKHRFVASIDDDTADALGLSRAILCNDVLAKLKEQLEANQKFYRNLIKKSEEMAKYYHVISDTQNCIGSVFSELSIKEVTGEEVNLKKDFTGLSDIHKHLSTGHHLFSNKLESLVKALKCHAEAAIPDVHQTLTKYLDAKYEYLAYCLRVKELEDEEAEYGMIQELLPRMQTGNYEYRAMLRHREQSRENFLEKRKTVAVKIELLDERHVRELALQLKNLINEMRDMHVKSRDEISKIL</sequence>
<dbReference type="AlphaFoldDB" id="A0A6V7U817"/>
<evidence type="ECO:0000256" key="4">
    <source>
        <dbReference type="ARBA" id="ARBA00022599"/>
    </source>
</evidence>